<dbReference type="GO" id="GO:0005524">
    <property type="term" value="F:ATP binding"/>
    <property type="evidence" value="ECO:0007669"/>
    <property type="project" value="UniProtKB-UniRule"/>
</dbReference>
<dbReference type="InterPro" id="IPR050660">
    <property type="entry name" value="NEK_Ser/Thr_kinase"/>
</dbReference>
<dbReference type="GO" id="GO:0016020">
    <property type="term" value="C:membrane"/>
    <property type="evidence" value="ECO:0007669"/>
    <property type="project" value="UniProtKB-SubCell"/>
</dbReference>
<accession>A0A812KZ28</accession>
<keyword evidence="10" id="KW-0812">Transmembrane</keyword>
<evidence type="ECO:0000256" key="4">
    <source>
        <dbReference type="ARBA" id="ARBA00022679"/>
    </source>
</evidence>
<feature type="transmembrane region" description="Helical" evidence="10">
    <location>
        <begin position="446"/>
        <end position="468"/>
    </location>
</feature>
<organism evidence="13 14">
    <name type="scientific">Symbiodinium necroappetens</name>
    <dbReference type="NCBI Taxonomy" id="1628268"/>
    <lineage>
        <taxon>Eukaryota</taxon>
        <taxon>Sar</taxon>
        <taxon>Alveolata</taxon>
        <taxon>Dinophyceae</taxon>
        <taxon>Suessiales</taxon>
        <taxon>Symbiodiniaceae</taxon>
        <taxon>Symbiodinium</taxon>
    </lineage>
</organism>
<dbReference type="InterPro" id="IPR020846">
    <property type="entry name" value="MFS_dom"/>
</dbReference>
<feature type="region of interest" description="Disordered" evidence="9">
    <location>
        <begin position="226"/>
        <end position="263"/>
    </location>
</feature>
<evidence type="ECO:0000313" key="13">
    <source>
        <dbReference type="EMBL" id="CAE7236216.1"/>
    </source>
</evidence>
<keyword evidence="10" id="KW-1133">Transmembrane helix</keyword>
<feature type="transmembrane region" description="Helical" evidence="10">
    <location>
        <begin position="630"/>
        <end position="653"/>
    </location>
</feature>
<reference evidence="13" key="1">
    <citation type="submission" date="2021-02" db="EMBL/GenBank/DDBJ databases">
        <authorList>
            <person name="Dougan E. K."/>
            <person name="Rhodes N."/>
            <person name="Thang M."/>
            <person name="Chan C."/>
        </authorList>
    </citation>
    <scope>NUCLEOTIDE SEQUENCE</scope>
</reference>
<evidence type="ECO:0000256" key="2">
    <source>
        <dbReference type="ARBA" id="ARBA00010886"/>
    </source>
</evidence>
<feature type="transmembrane region" description="Helical" evidence="10">
    <location>
        <begin position="592"/>
        <end position="610"/>
    </location>
</feature>
<dbReference type="Proteomes" id="UP000601435">
    <property type="component" value="Unassembled WGS sequence"/>
</dbReference>
<keyword evidence="7 8" id="KW-0067">ATP-binding</keyword>
<proteinExistence type="inferred from homology"/>
<gene>
    <name evidence="13" type="primary">nek2</name>
    <name evidence="13" type="ORF">SNEC2469_LOCUS3965</name>
</gene>
<dbReference type="Gene3D" id="1.10.510.10">
    <property type="entry name" value="Transferase(Phosphotransferase) domain 1"/>
    <property type="match status" value="1"/>
</dbReference>
<dbReference type="PROSITE" id="PS50011">
    <property type="entry name" value="PROTEIN_KINASE_DOM"/>
    <property type="match status" value="1"/>
</dbReference>
<comment type="subcellular location">
    <subcellularLocation>
        <location evidence="1">Membrane</location>
        <topology evidence="1">Multi-pass membrane protein</topology>
    </subcellularLocation>
</comment>
<dbReference type="InterPro" id="IPR000719">
    <property type="entry name" value="Prot_kinase_dom"/>
</dbReference>
<keyword evidence="4" id="KW-0808">Transferase</keyword>
<dbReference type="GO" id="GO:0004674">
    <property type="term" value="F:protein serine/threonine kinase activity"/>
    <property type="evidence" value="ECO:0007669"/>
    <property type="project" value="UniProtKB-EC"/>
</dbReference>
<feature type="transmembrane region" description="Helical" evidence="10">
    <location>
        <begin position="355"/>
        <end position="374"/>
    </location>
</feature>
<feature type="transmembrane region" description="Helical" evidence="10">
    <location>
        <begin position="324"/>
        <end position="343"/>
    </location>
</feature>
<dbReference type="InterPro" id="IPR036259">
    <property type="entry name" value="MFS_trans_sf"/>
</dbReference>
<feature type="domain" description="Protein kinase" evidence="11">
    <location>
        <begin position="12"/>
        <end position="333"/>
    </location>
</feature>
<dbReference type="PANTHER" id="PTHR43671:SF13">
    <property type="entry name" value="SERINE_THREONINE-PROTEIN KINASE NEK2"/>
    <property type="match status" value="1"/>
</dbReference>
<dbReference type="PROSITE" id="PS50850">
    <property type="entry name" value="MFS"/>
    <property type="match status" value="1"/>
</dbReference>
<dbReference type="Gene3D" id="1.20.1250.20">
    <property type="entry name" value="MFS general substrate transporter like domains"/>
    <property type="match status" value="1"/>
</dbReference>
<comment type="caution">
    <text evidence="13">The sequence shown here is derived from an EMBL/GenBank/DDBJ whole genome shotgun (WGS) entry which is preliminary data.</text>
</comment>
<evidence type="ECO:0000256" key="10">
    <source>
        <dbReference type="SAM" id="Phobius"/>
    </source>
</evidence>
<feature type="binding site" evidence="8">
    <location>
        <position position="38"/>
    </location>
    <ligand>
        <name>ATP</name>
        <dbReference type="ChEBI" id="CHEBI:30616"/>
    </ligand>
</feature>
<feature type="transmembrane region" description="Helical" evidence="10">
    <location>
        <begin position="561"/>
        <end position="580"/>
    </location>
</feature>
<evidence type="ECO:0000256" key="9">
    <source>
        <dbReference type="SAM" id="MobiDB-lite"/>
    </source>
</evidence>
<dbReference type="InterPro" id="IPR011009">
    <property type="entry name" value="Kinase-like_dom_sf"/>
</dbReference>
<protein>
    <recommendedName>
        <fullName evidence="3">non-specific serine/threonine protein kinase</fullName>
        <ecNumber evidence="3">2.7.11.1</ecNumber>
    </recommendedName>
</protein>
<dbReference type="SUPFAM" id="SSF56112">
    <property type="entry name" value="Protein kinase-like (PK-like)"/>
    <property type="match status" value="1"/>
</dbReference>
<dbReference type="EC" id="2.7.11.1" evidence="3"/>
<evidence type="ECO:0000256" key="5">
    <source>
        <dbReference type="ARBA" id="ARBA00022741"/>
    </source>
</evidence>
<evidence type="ECO:0000256" key="1">
    <source>
        <dbReference type="ARBA" id="ARBA00004141"/>
    </source>
</evidence>
<sequence length="735" mass="78056">MAFRTGETIGGFTIDRLLGRGAYGEVFLVQRQGRYAMKVISYDAAHQRDVGSKSSDPALEAALAEAALLQELRYPHIVSCEDVLYEMDRQVVCLVLEYMDGGDLHGLIDRQREAGTGFDAHFPRRVLAAVGGALQYIHGVGILHRDVKPANILLSRRSGRIKISDFGISKLVEATTLQAHSLVGTPYYFAPELVSGDAYGAPADGWALGAVVYEVAALRRPFEALRGDRSDSGQNSSQAWSTMDPPSGPGEGGGSPWGSKYDGKDKEVGGEGGILQMPRELQVTFLLLFVTAMCLHADQNLAAPNLSQIASDFQMTPMQKDSRLGGLVQFGFFLVGGAVSVLVGPAADQFDRINVLCCVVLCGCIPSLLMSLMVPSTKAGFFYFFMARICTGVAIGGSFPVLFAFSADVFPASQRALISGALNAAGNVGAALGGLMSGVVGPSYGWRMPFTIVALPTLVCAALVRLLLADPRTQQKAKAKREEVVTNEAFSAWMGGAEIRGEGLSMEDLDLTKFQKVFAVKSNMLVFAQALPGCIPISVIVTFLADYLATDQGMAVEASTAITAVFGMSCLAFGVTGGILGQSLWNQRQKKMQHFCLLTAAGMLVAPLPFMLLVNSSQALITTSSGRPTLFAFFLALCGGSAALAGPNIRAVLMNVNPSERRGTVFSAFTLCDDLGKGLGPSIVVALVSLLGRRKAFTLAFGAWWISGAIVTQLRSSLSIDASRGGDSILPTKKM</sequence>
<dbReference type="InterPro" id="IPR008271">
    <property type="entry name" value="Ser/Thr_kinase_AS"/>
</dbReference>
<evidence type="ECO:0000313" key="14">
    <source>
        <dbReference type="Proteomes" id="UP000601435"/>
    </source>
</evidence>
<dbReference type="SUPFAM" id="SSF103473">
    <property type="entry name" value="MFS general substrate transporter"/>
    <property type="match status" value="1"/>
</dbReference>
<dbReference type="InterPro" id="IPR011701">
    <property type="entry name" value="MFS"/>
</dbReference>
<feature type="domain" description="Major facilitator superfamily (MFS) profile" evidence="12">
    <location>
        <begin position="284"/>
        <end position="720"/>
    </location>
</feature>
<evidence type="ECO:0000259" key="11">
    <source>
        <dbReference type="PROSITE" id="PS50011"/>
    </source>
</evidence>
<keyword evidence="6" id="KW-0418">Kinase</keyword>
<evidence type="ECO:0000256" key="3">
    <source>
        <dbReference type="ARBA" id="ARBA00012513"/>
    </source>
</evidence>
<feature type="transmembrane region" description="Helical" evidence="10">
    <location>
        <begin position="525"/>
        <end position="549"/>
    </location>
</feature>
<keyword evidence="14" id="KW-1185">Reference proteome</keyword>
<evidence type="ECO:0000256" key="8">
    <source>
        <dbReference type="PROSITE-ProRule" id="PRU10141"/>
    </source>
</evidence>
<feature type="transmembrane region" description="Helical" evidence="10">
    <location>
        <begin position="380"/>
        <end position="405"/>
    </location>
</feature>
<dbReference type="InterPro" id="IPR017441">
    <property type="entry name" value="Protein_kinase_ATP_BS"/>
</dbReference>
<evidence type="ECO:0000256" key="6">
    <source>
        <dbReference type="ARBA" id="ARBA00022777"/>
    </source>
</evidence>
<feature type="compositionally biased region" description="Polar residues" evidence="9">
    <location>
        <begin position="232"/>
        <end position="241"/>
    </location>
</feature>
<dbReference type="PROSITE" id="PS00108">
    <property type="entry name" value="PROTEIN_KINASE_ST"/>
    <property type="match status" value="1"/>
</dbReference>
<dbReference type="Pfam" id="PF07690">
    <property type="entry name" value="MFS_1"/>
    <property type="match status" value="1"/>
</dbReference>
<dbReference type="AlphaFoldDB" id="A0A812KZ28"/>
<dbReference type="OrthoDB" id="440755at2759"/>
<evidence type="ECO:0000256" key="7">
    <source>
        <dbReference type="ARBA" id="ARBA00022840"/>
    </source>
</evidence>
<keyword evidence="10" id="KW-0472">Membrane</keyword>
<keyword evidence="5 8" id="KW-0547">Nucleotide-binding</keyword>
<dbReference type="PROSITE" id="PS00107">
    <property type="entry name" value="PROTEIN_KINASE_ATP"/>
    <property type="match status" value="1"/>
</dbReference>
<dbReference type="SMART" id="SM00220">
    <property type="entry name" value="S_TKc"/>
    <property type="match status" value="1"/>
</dbReference>
<dbReference type="EMBL" id="CAJNJA010008406">
    <property type="protein sequence ID" value="CAE7236216.1"/>
    <property type="molecule type" value="Genomic_DNA"/>
</dbReference>
<evidence type="ECO:0000259" key="12">
    <source>
        <dbReference type="PROSITE" id="PS50850"/>
    </source>
</evidence>
<dbReference type="Pfam" id="PF00069">
    <property type="entry name" value="Pkinase"/>
    <property type="match status" value="1"/>
</dbReference>
<feature type="transmembrane region" description="Helical" evidence="10">
    <location>
        <begin position="417"/>
        <end position="440"/>
    </location>
</feature>
<dbReference type="PANTHER" id="PTHR43671">
    <property type="entry name" value="SERINE/THREONINE-PROTEIN KINASE NEK"/>
    <property type="match status" value="1"/>
</dbReference>
<dbReference type="GO" id="GO:0022857">
    <property type="term" value="F:transmembrane transporter activity"/>
    <property type="evidence" value="ECO:0007669"/>
    <property type="project" value="InterPro"/>
</dbReference>
<comment type="similarity">
    <text evidence="2">Belongs to the protein kinase superfamily. NEK Ser/Thr protein kinase family. NIMA subfamily.</text>
</comment>
<name>A0A812KZ28_9DINO</name>